<feature type="non-terminal residue" evidence="1">
    <location>
        <position position="1"/>
    </location>
</feature>
<evidence type="ECO:0000313" key="2">
    <source>
        <dbReference type="Proteomes" id="UP000075225"/>
    </source>
</evidence>
<comment type="caution">
    <text evidence="1">The sequence shown here is derived from an EMBL/GenBank/DDBJ whole genome shotgun (WGS) entry which is preliminary data.</text>
</comment>
<sequence length="42" mass="4568">HCCLKCDPLHGGSWNERGVCDSGNDPGKLDHEFAVLQQSLNS</sequence>
<name>A0A151HC84_TOXGO</name>
<proteinExistence type="predicted"/>
<feature type="non-terminal residue" evidence="1">
    <location>
        <position position="42"/>
    </location>
</feature>
<dbReference type="EMBL" id="AHZP02001563">
    <property type="protein sequence ID" value="KYK66936.1"/>
    <property type="molecule type" value="Genomic_DNA"/>
</dbReference>
<organism evidence="1 2">
    <name type="scientific">Toxoplasma gondii TgCatPRC2</name>
    <dbReference type="NCBI Taxonomy" id="1130821"/>
    <lineage>
        <taxon>Eukaryota</taxon>
        <taxon>Sar</taxon>
        <taxon>Alveolata</taxon>
        <taxon>Apicomplexa</taxon>
        <taxon>Conoidasida</taxon>
        <taxon>Coccidia</taxon>
        <taxon>Eucoccidiorida</taxon>
        <taxon>Eimeriorina</taxon>
        <taxon>Sarcocystidae</taxon>
        <taxon>Toxoplasma</taxon>
    </lineage>
</organism>
<protein>
    <submittedName>
        <fullName evidence="1">Uncharacterized protein</fullName>
    </submittedName>
</protein>
<gene>
    <name evidence="1" type="ORF">TGPRC2_318400B</name>
</gene>
<reference evidence="2" key="1">
    <citation type="submission" date="2016-03" db="EMBL/GenBank/DDBJ databases">
        <authorList>
            <person name="Sibley D."/>
            <person name="Venepally P."/>
            <person name="Karamycheva S."/>
            <person name="Hadjithomas M."/>
            <person name="Khan A."/>
            <person name="Brunk B."/>
            <person name="Roos D."/>
            <person name="Caler E."/>
            <person name="Lorenzi H."/>
        </authorList>
    </citation>
    <scope>NUCLEOTIDE SEQUENCE [LARGE SCALE GENOMIC DNA]</scope>
    <source>
        <strain evidence="2">TgCatPRC2</strain>
    </source>
</reference>
<evidence type="ECO:0000313" key="1">
    <source>
        <dbReference type="EMBL" id="KYK66936.1"/>
    </source>
</evidence>
<dbReference type="VEuPathDB" id="ToxoDB:TGPRC2_318400B"/>
<accession>A0A151HC84</accession>
<dbReference type="AlphaFoldDB" id="A0A151HC84"/>
<dbReference type="Proteomes" id="UP000075225">
    <property type="component" value="Unassembled WGS sequence"/>
</dbReference>